<reference evidence="4 5" key="1">
    <citation type="submission" date="2016-07" db="EMBL/GenBank/DDBJ databases">
        <title>Comparative genomics of the Campylobacter concisus group.</title>
        <authorList>
            <person name="Miller W.G."/>
            <person name="Yee E."/>
            <person name="Chapman M.H."/>
            <person name="Huynh S."/>
            <person name="Bono J.L."/>
            <person name="On S.L.W."/>
            <person name="StLeger J."/>
            <person name="Foster G."/>
            <person name="Parker C.T."/>
        </authorList>
    </citation>
    <scope>NUCLEOTIDE SEQUENCE [LARGE SCALE GENOMIC DNA]</scope>
    <source>
        <strain evidence="4 5">ATCC 33238</strain>
    </source>
</reference>
<dbReference type="KEGG" id="crx:CRECT_2253"/>
<dbReference type="RefSeq" id="WP_002944909.1">
    <property type="nucleotide sequence ID" value="NZ_CP012543.1"/>
</dbReference>
<protein>
    <submittedName>
        <fullName evidence="4">GTP-binding protein (Dynamin domain)</fullName>
    </submittedName>
</protein>
<name>A0A6G5QQL3_CAMRE</name>
<keyword evidence="1" id="KW-0175">Coiled coil</keyword>
<evidence type="ECO:0000259" key="3">
    <source>
        <dbReference type="Pfam" id="PF00350"/>
    </source>
</evidence>
<accession>A0A6G5QQL3</accession>
<gene>
    <name evidence="4" type="ORF">CRECT_2253</name>
</gene>
<dbReference type="GO" id="GO:0019843">
    <property type="term" value="F:rRNA binding"/>
    <property type="evidence" value="ECO:0007669"/>
    <property type="project" value="TreeGrafter"/>
</dbReference>
<feature type="coiled-coil region" evidence="1">
    <location>
        <begin position="796"/>
        <end position="823"/>
    </location>
</feature>
<dbReference type="EMBL" id="CP012543">
    <property type="protein sequence ID" value="QCD47842.1"/>
    <property type="molecule type" value="Genomic_DNA"/>
</dbReference>
<dbReference type="InterPro" id="IPR027417">
    <property type="entry name" value="P-loop_NTPase"/>
</dbReference>
<sequence length="855" mass="94228">MDTDKFLSEIWGALKLFLDPKTQILADERNLAVLLAADTENFDRFMALKEFRDILHALGLKADIYSLQCAQLGAINALKFAKISKSKLLAALEILQNENIISAEHFKRLSAFLCSLGTDLPTQNEHDGSNFKKSDVFHQKIDALNDICERILSLNPSADVANTAAKARQKARELEFNVAVTGVINAGKSTLLNALLSKKILGASNVPETVNLTVLKYAPEPFAKVNFWSEAELRELGIAQDQDDDIAEIYGDLSVKFEGDPSKAAQNLSDKFGADGDTSQAKFDGSSAKPNLTALSNGEKNQDAKFESLVVSLQDGKTNDLNQTQISRDITQTQHGKFAAVSQPQNQTKDGEPQKQTQKNSVQTSKNQAVQPNAAQNLIQESQLQASQICADLPASKTVKTDEIKRYTSADSKYAKFVKSVELYENLELLKDNVRIIDTPGIDDAVALREELVRRFMRECDLMVHLMNVSQSATQKDLDFIVSSLQNSHTVRLAVLLTHADVLKDGELNEVAAYAKKSVEERTRELGVGAEFFAVSAKSYFEGGQNSGVEEFKEYLYETLFGQNSQKSRLGIEAYKKELGRVCAQFAADTQSEILKLTGSNLSLSQKLFELNEQKAALASRLEDVRGAVKEELERLDTAKTAASYELGLRSLAQTLKQRVADDVSYAASKKQKIDPQRLSRIAQTTIKDGVAALMRQNRNEIVRQITACTQNIALKFGEFEGKTAVAEVFSINDYLNSKGINLECAQVADAVTSAANSGAQGVAEAAKVAAEEFLGTRRIKNFVFELSEFEKREFKKQIEAALKEQEKALAISEEALKIELAELSKTSGRDSRELERLNSQSEAINAINLELQSV</sequence>
<dbReference type="InterPro" id="IPR005662">
    <property type="entry name" value="GTPase_Era-like"/>
</dbReference>
<organism evidence="4 5">
    <name type="scientific">Campylobacter rectus</name>
    <name type="common">Wolinella recta</name>
    <dbReference type="NCBI Taxonomy" id="203"/>
    <lineage>
        <taxon>Bacteria</taxon>
        <taxon>Pseudomonadati</taxon>
        <taxon>Campylobacterota</taxon>
        <taxon>Epsilonproteobacteria</taxon>
        <taxon>Campylobacterales</taxon>
        <taxon>Campylobacteraceae</taxon>
        <taxon>Campylobacter</taxon>
    </lineage>
</organism>
<dbReference type="Gene3D" id="3.40.50.300">
    <property type="entry name" value="P-loop containing nucleotide triphosphate hydrolases"/>
    <property type="match status" value="2"/>
</dbReference>
<dbReference type="Proteomes" id="UP000502377">
    <property type="component" value="Chromosome"/>
</dbReference>
<dbReference type="InterPro" id="IPR045063">
    <property type="entry name" value="Dynamin_N"/>
</dbReference>
<feature type="domain" description="Dynamin N-terminal" evidence="3">
    <location>
        <begin position="178"/>
        <end position="496"/>
    </location>
</feature>
<evidence type="ECO:0000256" key="2">
    <source>
        <dbReference type="SAM" id="MobiDB-lite"/>
    </source>
</evidence>
<evidence type="ECO:0000313" key="4">
    <source>
        <dbReference type="EMBL" id="QCD47842.1"/>
    </source>
</evidence>
<dbReference type="Pfam" id="PF00350">
    <property type="entry name" value="Dynamin_N"/>
    <property type="match status" value="1"/>
</dbReference>
<dbReference type="PANTHER" id="PTHR42698">
    <property type="entry name" value="GTPASE ERA"/>
    <property type="match status" value="1"/>
</dbReference>
<proteinExistence type="predicted"/>
<feature type="region of interest" description="Disordered" evidence="2">
    <location>
        <begin position="266"/>
        <end position="300"/>
    </location>
</feature>
<dbReference type="GO" id="GO:0000028">
    <property type="term" value="P:ribosomal small subunit assembly"/>
    <property type="evidence" value="ECO:0007669"/>
    <property type="project" value="TreeGrafter"/>
</dbReference>
<dbReference type="AlphaFoldDB" id="A0A6G5QQL3"/>
<dbReference type="SUPFAM" id="SSF52540">
    <property type="entry name" value="P-loop containing nucleoside triphosphate hydrolases"/>
    <property type="match status" value="1"/>
</dbReference>
<evidence type="ECO:0000256" key="1">
    <source>
        <dbReference type="SAM" id="Coils"/>
    </source>
</evidence>
<evidence type="ECO:0000313" key="5">
    <source>
        <dbReference type="Proteomes" id="UP000502377"/>
    </source>
</evidence>
<feature type="compositionally biased region" description="Polar residues" evidence="2">
    <location>
        <begin position="342"/>
        <end position="371"/>
    </location>
</feature>
<feature type="region of interest" description="Disordered" evidence="2">
    <location>
        <begin position="332"/>
        <end position="371"/>
    </location>
</feature>
<dbReference type="GO" id="GO:0005525">
    <property type="term" value="F:GTP binding"/>
    <property type="evidence" value="ECO:0007669"/>
    <property type="project" value="InterPro"/>
</dbReference>
<dbReference type="PANTHER" id="PTHR42698:SF2">
    <property type="entry name" value="GTPASE ERA-LIKE, CHLOROPLASTIC"/>
    <property type="match status" value="1"/>
</dbReference>
<dbReference type="GO" id="GO:0043024">
    <property type="term" value="F:ribosomal small subunit binding"/>
    <property type="evidence" value="ECO:0007669"/>
    <property type="project" value="TreeGrafter"/>
</dbReference>
<feature type="compositionally biased region" description="Polar residues" evidence="2">
    <location>
        <begin position="288"/>
        <end position="299"/>
    </location>
</feature>